<dbReference type="InterPro" id="IPR003718">
    <property type="entry name" value="OsmC/Ohr_fam"/>
</dbReference>
<dbReference type="Pfam" id="PF02566">
    <property type="entry name" value="OsmC"/>
    <property type="match status" value="1"/>
</dbReference>
<evidence type="ECO:0000313" key="2">
    <source>
        <dbReference type="Proteomes" id="UP000748752"/>
    </source>
</evidence>
<reference evidence="1 2" key="1">
    <citation type="journal article" date="2020" name="Microorganisms">
        <title>Osmotic Adaptation and Compatible Solute Biosynthesis of Phototrophic Bacteria as Revealed from Genome Analyses.</title>
        <authorList>
            <person name="Imhoff J.F."/>
            <person name="Rahn T."/>
            <person name="Kunzel S."/>
            <person name="Keller A."/>
            <person name="Neulinger S.C."/>
        </authorList>
    </citation>
    <scope>NUCLEOTIDE SEQUENCE [LARGE SCALE GENOMIC DNA]</scope>
    <source>
        <strain evidence="1 2">DSM 6210</strain>
    </source>
</reference>
<dbReference type="EMBL" id="NRRV01000109">
    <property type="protein sequence ID" value="MBK1633709.1"/>
    <property type="molecule type" value="Genomic_DNA"/>
</dbReference>
<organism evidence="1 2">
    <name type="scientific">Thiohalocapsa halophila</name>
    <dbReference type="NCBI Taxonomy" id="69359"/>
    <lineage>
        <taxon>Bacteria</taxon>
        <taxon>Pseudomonadati</taxon>
        <taxon>Pseudomonadota</taxon>
        <taxon>Gammaproteobacteria</taxon>
        <taxon>Chromatiales</taxon>
        <taxon>Chromatiaceae</taxon>
        <taxon>Thiohalocapsa</taxon>
    </lineage>
</organism>
<protein>
    <submittedName>
        <fullName evidence="1">Osmotically inducible protein OsmC</fullName>
    </submittedName>
</protein>
<dbReference type="RefSeq" id="WP_200242851.1">
    <property type="nucleotide sequence ID" value="NZ_NRRV01000109.1"/>
</dbReference>
<evidence type="ECO:0000313" key="1">
    <source>
        <dbReference type="EMBL" id="MBK1633709.1"/>
    </source>
</evidence>
<dbReference type="PANTHER" id="PTHR39624">
    <property type="entry name" value="PROTEIN INVOLVED IN RIMO-MEDIATED BETA-METHYLTHIOLATION OF RIBOSOMAL PROTEIN S12 YCAO"/>
    <property type="match status" value="1"/>
</dbReference>
<dbReference type="InterPro" id="IPR015946">
    <property type="entry name" value="KH_dom-like_a/b"/>
</dbReference>
<sequence>MSENLELSFPGGKRVDVHVGGFHIPTDQSEKNGGAGAAPAPFTLFLASLASCSGIFALNFCQSRDIDTTGLALSMEWDGDMKHPERSKAVLHLRLPDGFPEQYREGIVRAMELCAVKRQLGAAPAFDVAVTSGD</sequence>
<dbReference type="Proteomes" id="UP000748752">
    <property type="component" value="Unassembled WGS sequence"/>
</dbReference>
<dbReference type="Gene3D" id="3.30.300.20">
    <property type="match status" value="1"/>
</dbReference>
<comment type="caution">
    <text evidence="1">The sequence shown here is derived from an EMBL/GenBank/DDBJ whole genome shotgun (WGS) entry which is preliminary data.</text>
</comment>
<name>A0ABS1CP36_9GAMM</name>
<keyword evidence="2" id="KW-1185">Reference proteome</keyword>
<proteinExistence type="predicted"/>
<dbReference type="SUPFAM" id="SSF82784">
    <property type="entry name" value="OsmC-like"/>
    <property type="match status" value="1"/>
</dbReference>
<dbReference type="PANTHER" id="PTHR39624:SF2">
    <property type="entry name" value="OSMC-LIKE PROTEIN"/>
    <property type="match status" value="1"/>
</dbReference>
<accession>A0ABS1CP36</accession>
<dbReference type="InterPro" id="IPR036102">
    <property type="entry name" value="OsmC/Ohrsf"/>
</dbReference>
<gene>
    <name evidence="1" type="ORF">CKO31_23795</name>
</gene>